<dbReference type="Pfam" id="PF00271">
    <property type="entry name" value="Helicase_C"/>
    <property type="match status" value="1"/>
</dbReference>
<protein>
    <submittedName>
        <fullName evidence="9 10">Uncharacterized protein</fullName>
    </submittedName>
</protein>
<dbReference type="GO" id="GO:0043596">
    <property type="term" value="C:nuclear replication fork"/>
    <property type="evidence" value="ECO:0007669"/>
    <property type="project" value="TreeGrafter"/>
</dbReference>
<dbReference type="eggNOG" id="KOG1000">
    <property type="taxonomic scope" value="Eukaryota"/>
</dbReference>
<evidence type="ECO:0000259" key="8">
    <source>
        <dbReference type="PROSITE" id="PS51194"/>
    </source>
</evidence>
<dbReference type="GO" id="GO:0031297">
    <property type="term" value="P:replication fork processing"/>
    <property type="evidence" value="ECO:0007669"/>
    <property type="project" value="TreeGrafter"/>
</dbReference>
<evidence type="ECO:0000256" key="5">
    <source>
        <dbReference type="ARBA" id="ARBA00022840"/>
    </source>
</evidence>
<keyword evidence="11" id="KW-1185">Reference proteome</keyword>
<reference evidence="9 11" key="1">
    <citation type="journal article" date="2012" name="Nature">
        <title>Algal genomes reveal evolutionary mosaicism and the fate of nucleomorphs.</title>
        <authorList>
            <consortium name="DOE Joint Genome Institute"/>
            <person name="Curtis B.A."/>
            <person name="Tanifuji G."/>
            <person name="Burki F."/>
            <person name="Gruber A."/>
            <person name="Irimia M."/>
            <person name="Maruyama S."/>
            <person name="Arias M.C."/>
            <person name="Ball S.G."/>
            <person name="Gile G.H."/>
            <person name="Hirakawa Y."/>
            <person name="Hopkins J.F."/>
            <person name="Kuo A."/>
            <person name="Rensing S.A."/>
            <person name="Schmutz J."/>
            <person name="Symeonidi A."/>
            <person name="Elias M."/>
            <person name="Eveleigh R.J."/>
            <person name="Herman E.K."/>
            <person name="Klute M.J."/>
            <person name="Nakayama T."/>
            <person name="Obornik M."/>
            <person name="Reyes-Prieto A."/>
            <person name="Armbrust E.V."/>
            <person name="Aves S.J."/>
            <person name="Beiko R.G."/>
            <person name="Coutinho P."/>
            <person name="Dacks J.B."/>
            <person name="Durnford D.G."/>
            <person name="Fast N.M."/>
            <person name="Green B.R."/>
            <person name="Grisdale C.J."/>
            <person name="Hempel F."/>
            <person name="Henrissat B."/>
            <person name="Hoppner M.P."/>
            <person name="Ishida K."/>
            <person name="Kim E."/>
            <person name="Koreny L."/>
            <person name="Kroth P.G."/>
            <person name="Liu Y."/>
            <person name="Malik S.B."/>
            <person name="Maier U.G."/>
            <person name="McRose D."/>
            <person name="Mock T."/>
            <person name="Neilson J.A."/>
            <person name="Onodera N.T."/>
            <person name="Poole A.M."/>
            <person name="Pritham E.J."/>
            <person name="Richards T.A."/>
            <person name="Rocap G."/>
            <person name="Roy S.W."/>
            <person name="Sarai C."/>
            <person name="Schaack S."/>
            <person name="Shirato S."/>
            <person name="Slamovits C.H."/>
            <person name="Spencer D.F."/>
            <person name="Suzuki S."/>
            <person name="Worden A.Z."/>
            <person name="Zauner S."/>
            <person name="Barry K."/>
            <person name="Bell C."/>
            <person name="Bharti A.K."/>
            <person name="Crow J.A."/>
            <person name="Grimwood J."/>
            <person name="Kramer R."/>
            <person name="Lindquist E."/>
            <person name="Lucas S."/>
            <person name="Salamov A."/>
            <person name="McFadden G.I."/>
            <person name="Lane C.E."/>
            <person name="Keeling P.J."/>
            <person name="Gray M.W."/>
            <person name="Grigoriev I.V."/>
            <person name="Archibald J.M."/>
        </authorList>
    </citation>
    <scope>NUCLEOTIDE SEQUENCE</scope>
    <source>
        <strain evidence="9 11">CCMP2712</strain>
    </source>
</reference>
<dbReference type="OMA" id="FTLHRAR"/>
<feature type="domain" description="Helicase C-terminal" evidence="8">
    <location>
        <begin position="380"/>
        <end position="544"/>
    </location>
</feature>
<dbReference type="InterPro" id="IPR027417">
    <property type="entry name" value="P-loop_NTPase"/>
</dbReference>
<dbReference type="PROSITE" id="PS51194">
    <property type="entry name" value="HELICASE_CTER"/>
    <property type="match status" value="1"/>
</dbReference>
<proteinExistence type="predicted"/>
<dbReference type="InterPro" id="IPR014001">
    <property type="entry name" value="Helicase_ATP-bd"/>
</dbReference>
<dbReference type="HOGENOM" id="CLU_000315_33_4_1"/>
<dbReference type="GeneID" id="17303847"/>
<dbReference type="GO" id="GO:0005524">
    <property type="term" value="F:ATP binding"/>
    <property type="evidence" value="ECO:0007669"/>
    <property type="project" value="UniProtKB-KW"/>
</dbReference>
<name>L1JEZ3_GUITC</name>
<evidence type="ECO:0000256" key="4">
    <source>
        <dbReference type="ARBA" id="ARBA00022806"/>
    </source>
</evidence>
<evidence type="ECO:0000256" key="1">
    <source>
        <dbReference type="ARBA" id="ARBA00004229"/>
    </source>
</evidence>
<dbReference type="EMBL" id="JH992991">
    <property type="protein sequence ID" value="EKX47071.1"/>
    <property type="molecule type" value="Genomic_DNA"/>
</dbReference>
<feature type="compositionally biased region" description="Basic and acidic residues" evidence="6">
    <location>
        <begin position="45"/>
        <end position="60"/>
    </location>
</feature>
<keyword evidence="3" id="KW-0378">Hydrolase</keyword>
<dbReference type="GO" id="GO:0004520">
    <property type="term" value="F:DNA endonuclease activity"/>
    <property type="evidence" value="ECO:0007669"/>
    <property type="project" value="TreeGrafter"/>
</dbReference>
<reference evidence="10" key="3">
    <citation type="submission" date="2016-03" db="UniProtKB">
        <authorList>
            <consortium name="EnsemblProtists"/>
        </authorList>
    </citation>
    <scope>IDENTIFICATION</scope>
</reference>
<evidence type="ECO:0000313" key="11">
    <source>
        <dbReference type="Proteomes" id="UP000011087"/>
    </source>
</evidence>
<sequence length="629" mass="69922">MQRACSTSAPCSSAAEAIHVDGVDCQHAQQGAKRVHPSRSSNRHRTSEVEERRNDADHTGHSCRSSSNRSVKSVHASCEGAERHGTRGEEAEDLYKLIPGNIESALMPFQKEGVKFGISHGGRVLIADEMGLGKTLQAIAIACVFSQDWPVVCLMPASMRWVWAEELEKWLTDLRPGDIKVVRSSTDVDNLKTAKMVIVTYDLLSRSDFLQTSLIGCGFRTIIVDESHYCKNKDTKRTKAVMRLAKQARRCVLLSGTPALNRPAELFSQITMIADKTFGSWTEYTTRYCDGRRGRFGWECRGATHIEELHDKSIMIRRLKNDVMSELPAKRRQHIPLELDQNSLKSIRENMNKMGGLDGFERNVVWGELTKQTALAKAELAAQYMMDLVEGGAKLLIFAHYLAVLDTLEKELCRAKARSNEINKCVGYIRIDGGVSASDRPDLVKKFQTRSDVRVAVLGLQAAGQGLTLTAASAVVFAELHVTPGVMVQAEDRAHRIGQTASVNVHYLVARQTLDECIWRLLTRKLSVVSHTLNGKKQRLEAERVAGGRRDSSELSFTLPDDDEVFNELAVTPGKPDIRSFFDPRCGRPRKPKESVLESKSTGDVIDLCDAEENSTPVSGNSRTRLCWA</sequence>
<evidence type="ECO:0000313" key="9">
    <source>
        <dbReference type="EMBL" id="EKX47071.1"/>
    </source>
</evidence>
<gene>
    <name evidence="9" type="ORF">GUITHDRAFT_69936</name>
</gene>
<dbReference type="OrthoDB" id="2801544at2759"/>
<dbReference type="Pfam" id="PF00176">
    <property type="entry name" value="SNF2-rel_dom"/>
    <property type="match status" value="1"/>
</dbReference>
<dbReference type="GO" id="GO:0016787">
    <property type="term" value="F:hydrolase activity"/>
    <property type="evidence" value="ECO:0007669"/>
    <property type="project" value="UniProtKB-KW"/>
</dbReference>
<dbReference type="Proteomes" id="UP000011087">
    <property type="component" value="Unassembled WGS sequence"/>
</dbReference>
<dbReference type="KEGG" id="gtt:GUITHDRAFT_69936"/>
<evidence type="ECO:0000259" key="7">
    <source>
        <dbReference type="PROSITE" id="PS51192"/>
    </source>
</evidence>
<dbReference type="GO" id="GO:0004386">
    <property type="term" value="F:helicase activity"/>
    <property type="evidence" value="ECO:0007669"/>
    <property type="project" value="UniProtKB-KW"/>
</dbReference>
<dbReference type="Gene3D" id="3.40.50.10810">
    <property type="entry name" value="Tandem AAA-ATPase domain"/>
    <property type="match status" value="1"/>
</dbReference>
<dbReference type="EnsemblProtists" id="EKX47071">
    <property type="protein sequence ID" value="EKX47071"/>
    <property type="gene ID" value="GUITHDRAFT_69936"/>
</dbReference>
<dbReference type="PROSITE" id="PS51192">
    <property type="entry name" value="HELICASE_ATP_BIND_1"/>
    <property type="match status" value="1"/>
</dbReference>
<dbReference type="STRING" id="905079.L1JEZ3"/>
<keyword evidence="5" id="KW-0067">ATP-binding</keyword>
<dbReference type="PANTHER" id="PTHR45766:SF3">
    <property type="entry name" value="DNA ANNEALING HELICASE AND ENDONUCLEASE ZRANB3"/>
    <property type="match status" value="1"/>
</dbReference>
<dbReference type="InterPro" id="IPR049730">
    <property type="entry name" value="SNF2/RAD54-like_C"/>
</dbReference>
<comment type="subcellular location">
    <subcellularLocation>
        <location evidence="1">Plastid</location>
        <location evidence="1">Chloroplast</location>
    </subcellularLocation>
</comment>
<dbReference type="SMART" id="SM00487">
    <property type="entry name" value="DEXDc"/>
    <property type="match status" value="1"/>
</dbReference>
<dbReference type="InterPro" id="IPR038718">
    <property type="entry name" value="SNF2-like_sf"/>
</dbReference>
<dbReference type="CDD" id="cd18010">
    <property type="entry name" value="DEXHc_HARP_SMARCAL1"/>
    <property type="match status" value="1"/>
</dbReference>
<dbReference type="RefSeq" id="XP_005834051.1">
    <property type="nucleotide sequence ID" value="XM_005833994.1"/>
</dbReference>
<dbReference type="GO" id="GO:0006281">
    <property type="term" value="P:DNA repair"/>
    <property type="evidence" value="ECO:0007669"/>
    <property type="project" value="TreeGrafter"/>
</dbReference>
<dbReference type="SUPFAM" id="SSF52540">
    <property type="entry name" value="P-loop containing nucleoside triphosphate hydrolases"/>
    <property type="match status" value="2"/>
</dbReference>
<dbReference type="Gene3D" id="3.40.50.300">
    <property type="entry name" value="P-loop containing nucleotide triphosphate hydrolases"/>
    <property type="match status" value="1"/>
</dbReference>
<evidence type="ECO:0000313" key="10">
    <source>
        <dbReference type="EnsemblProtists" id="EKX47071"/>
    </source>
</evidence>
<keyword evidence="4" id="KW-0347">Helicase</keyword>
<dbReference type="AlphaFoldDB" id="L1JEZ3"/>
<evidence type="ECO:0000256" key="2">
    <source>
        <dbReference type="ARBA" id="ARBA00022741"/>
    </source>
</evidence>
<dbReference type="SMART" id="SM00490">
    <property type="entry name" value="HELICc"/>
    <property type="match status" value="1"/>
</dbReference>
<dbReference type="PaxDb" id="55529-EKX47071"/>
<organism evidence="9">
    <name type="scientific">Guillardia theta (strain CCMP2712)</name>
    <name type="common">Cryptophyte</name>
    <dbReference type="NCBI Taxonomy" id="905079"/>
    <lineage>
        <taxon>Eukaryota</taxon>
        <taxon>Cryptophyceae</taxon>
        <taxon>Pyrenomonadales</taxon>
        <taxon>Geminigeraceae</taxon>
        <taxon>Guillardia</taxon>
    </lineage>
</organism>
<dbReference type="InterPro" id="IPR000330">
    <property type="entry name" value="SNF2_N"/>
</dbReference>
<evidence type="ECO:0000256" key="6">
    <source>
        <dbReference type="SAM" id="MobiDB-lite"/>
    </source>
</evidence>
<feature type="domain" description="Helicase ATP-binding" evidence="7">
    <location>
        <begin position="115"/>
        <end position="276"/>
    </location>
</feature>
<evidence type="ECO:0000256" key="3">
    <source>
        <dbReference type="ARBA" id="ARBA00022801"/>
    </source>
</evidence>
<dbReference type="GO" id="GO:0009507">
    <property type="term" value="C:chloroplast"/>
    <property type="evidence" value="ECO:0007669"/>
    <property type="project" value="UniProtKB-SubCell"/>
</dbReference>
<feature type="region of interest" description="Disordered" evidence="6">
    <location>
        <begin position="28"/>
        <end position="68"/>
    </location>
</feature>
<dbReference type="CDD" id="cd18793">
    <property type="entry name" value="SF2_C_SNF"/>
    <property type="match status" value="1"/>
</dbReference>
<dbReference type="PANTHER" id="PTHR45766">
    <property type="entry name" value="DNA ANNEALING HELICASE AND ENDONUCLEASE ZRANB3 FAMILY MEMBER"/>
    <property type="match status" value="1"/>
</dbReference>
<dbReference type="InterPro" id="IPR001650">
    <property type="entry name" value="Helicase_C-like"/>
</dbReference>
<feature type="compositionally biased region" description="Basic residues" evidence="6">
    <location>
        <begin position="33"/>
        <end position="44"/>
    </location>
</feature>
<keyword evidence="2" id="KW-0547">Nucleotide-binding</keyword>
<accession>L1JEZ3</accession>
<reference evidence="11" key="2">
    <citation type="submission" date="2012-11" db="EMBL/GenBank/DDBJ databases">
        <authorList>
            <person name="Kuo A."/>
            <person name="Curtis B.A."/>
            <person name="Tanifuji G."/>
            <person name="Burki F."/>
            <person name="Gruber A."/>
            <person name="Irimia M."/>
            <person name="Maruyama S."/>
            <person name="Arias M.C."/>
            <person name="Ball S.G."/>
            <person name="Gile G.H."/>
            <person name="Hirakawa Y."/>
            <person name="Hopkins J.F."/>
            <person name="Rensing S.A."/>
            <person name="Schmutz J."/>
            <person name="Symeonidi A."/>
            <person name="Elias M."/>
            <person name="Eveleigh R.J."/>
            <person name="Herman E.K."/>
            <person name="Klute M.J."/>
            <person name="Nakayama T."/>
            <person name="Obornik M."/>
            <person name="Reyes-Prieto A."/>
            <person name="Armbrust E.V."/>
            <person name="Aves S.J."/>
            <person name="Beiko R.G."/>
            <person name="Coutinho P."/>
            <person name="Dacks J.B."/>
            <person name="Durnford D.G."/>
            <person name="Fast N.M."/>
            <person name="Green B.R."/>
            <person name="Grisdale C."/>
            <person name="Hempe F."/>
            <person name="Henrissat B."/>
            <person name="Hoppner M.P."/>
            <person name="Ishida K.-I."/>
            <person name="Kim E."/>
            <person name="Koreny L."/>
            <person name="Kroth P.G."/>
            <person name="Liu Y."/>
            <person name="Malik S.-B."/>
            <person name="Maier U.G."/>
            <person name="McRose D."/>
            <person name="Mock T."/>
            <person name="Neilson J.A."/>
            <person name="Onodera N.T."/>
            <person name="Poole A.M."/>
            <person name="Pritham E.J."/>
            <person name="Richards T.A."/>
            <person name="Rocap G."/>
            <person name="Roy S.W."/>
            <person name="Sarai C."/>
            <person name="Schaack S."/>
            <person name="Shirato S."/>
            <person name="Slamovits C.H."/>
            <person name="Spencer D.F."/>
            <person name="Suzuki S."/>
            <person name="Worden A.Z."/>
            <person name="Zauner S."/>
            <person name="Barry K."/>
            <person name="Bell C."/>
            <person name="Bharti A.K."/>
            <person name="Crow J.A."/>
            <person name="Grimwood J."/>
            <person name="Kramer R."/>
            <person name="Lindquist E."/>
            <person name="Lucas S."/>
            <person name="Salamov A."/>
            <person name="McFadden G.I."/>
            <person name="Lane C.E."/>
            <person name="Keeling P.J."/>
            <person name="Gray M.W."/>
            <person name="Grigoriev I.V."/>
            <person name="Archibald J.M."/>
        </authorList>
    </citation>
    <scope>NUCLEOTIDE SEQUENCE</scope>
    <source>
        <strain evidence="11">CCMP2712</strain>
    </source>
</reference>